<evidence type="ECO:0000313" key="11">
    <source>
        <dbReference type="RefSeq" id="XP_015890993.1"/>
    </source>
</evidence>
<keyword evidence="4" id="KW-0645">Protease</keyword>
<reference evidence="11" key="1">
    <citation type="submission" date="2025-08" db="UniProtKB">
        <authorList>
            <consortium name="RefSeq"/>
        </authorList>
    </citation>
    <scope>IDENTIFICATION</scope>
    <source>
        <tissue evidence="11">Seedling</tissue>
    </source>
</reference>
<evidence type="ECO:0000313" key="10">
    <source>
        <dbReference type="Proteomes" id="UP001652623"/>
    </source>
</evidence>
<evidence type="ECO:0000259" key="9">
    <source>
        <dbReference type="PROSITE" id="PS50235"/>
    </source>
</evidence>
<keyword evidence="7" id="KW-0788">Thiol protease</keyword>
<dbReference type="AlphaFoldDB" id="A0A6P4AAH3"/>
<protein>
    <recommendedName>
        <fullName evidence="3">ubiquitinyl hydrolase 1</fullName>
        <ecNumber evidence="3">3.4.19.12</ecNumber>
    </recommendedName>
</protein>
<dbReference type="Pfam" id="PF00443">
    <property type="entry name" value="UCH"/>
    <property type="match status" value="1"/>
</dbReference>
<dbReference type="InterPro" id="IPR001394">
    <property type="entry name" value="Peptidase_C19_UCH"/>
</dbReference>
<dbReference type="GO" id="GO:0004843">
    <property type="term" value="F:cysteine-type deubiquitinase activity"/>
    <property type="evidence" value="ECO:0007669"/>
    <property type="project" value="UniProtKB-EC"/>
</dbReference>
<dbReference type="InterPro" id="IPR028889">
    <property type="entry name" value="USP"/>
</dbReference>
<dbReference type="InParanoid" id="A0A6P4AAH3"/>
<comment type="catalytic activity">
    <reaction evidence="1">
        <text>Thiol-dependent hydrolysis of ester, thioester, amide, peptide and isopeptide bonds formed by the C-terminal Gly of ubiquitin (a 76-residue protein attached to proteins as an intracellular targeting signal).</text>
        <dbReference type="EC" id="3.4.19.12"/>
    </reaction>
</comment>
<dbReference type="PROSITE" id="PS50235">
    <property type="entry name" value="USP_3"/>
    <property type="match status" value="1"/>
</dbReference>
<gene>
    <name evidence="11" type="primary">LOC107425501</name>
</gene>
<keyword evidence="6 11" id="KW-0378">Hydrolase</keyword>
<dbReference type="RefSeq" id="XP_015890993.1">
    <property type="nucleotide sequence ID" value="XM_016035507.4"/>
</dbReference>
<dbReference type="KEGG" id="zju:107425501"/>
<dbReference type="PANTHER" id="PTHR24006">
    <property type="entry name" value="UBIQUITIN CARBOXYL-TERMINAL HYDROLASE"/>
    <property type="match status" value="1"/>
</dbReference>
<keyword evidence="5" id="KW-0833">Ubl conjugation pathway</keyword>
<dbReference type="GO" id="GO:0005634">
    <property type="term" value="C:nucleus"/>
    <property type="evidence" value="ECO:0007669"/>
    <property type="project" value="TreeGrafter"/>
</dbReference>
<evidence type="ECO:0000256" key="7">
    <source>
        <dbReference type="ARBA" id="ARBA00022807"/>
    </source>
</evidence>
<dbReference type="InterPro" id="IPR018200">
    <property type="entry name" value="USP_CS"/>
</dbReference>
<dbReference type="Proteomes" id="UP001652623">
    <property type="component" value="Chromosome 7"/>
</dbReference>
<dbReference type="InterPro" id="IPR038765">
    <property type="entry name" value="Papain-like_cys_pep_sf"/>
</dbReference>
<keyword evidence="8" id="KW-0472">Membrane</keyword>
<dbReference type="Gene3D" id="3.90.70.10">
    <property type="entry name" value="Cysteine proteinases"/>
    <property type="match status" value="1"/>
</dbReference>
<dbReference type="PANTHER" id="PTHR24006:SF888">
    <property type="entry name" value="UBIQUITIN CARBOXYL-TERMINAL HYDROLASE 30"/>
    <property type="match status" value="1"/>
</dbReference>
<dbReference type="GO" id="GO:0006508">
    <property type="term" value="P:proteolysis"/>
    <property type="evidence" value="ECO:0007669"/>
    <property type="project" value="UniProtKB-KW"/>
</dbReference>
<dbReference type="GO" id="GO:0016579">
    <property type="term" value="P:protein deubiquitination"/>
    <property type="evidence" value="ECO:0007669"/>
    <property type="project" value="InterPro"/>
</dbReference>
<proteinExistence type="inferred from homology"/>
<dbReference type="EC" id="3.4.19.12" evidence="3"/>
<feature type="domain" description="USP" evidence="9">
    <location>
        <begin position="79"/>
        <end position="588"/>
    </location>
</feature>
<sequence>MEGEATLKGLVHQLKHGFRTISLKRLASTSGFHITVTGLLGITGFALAIIKEGKLRKLTSFQWFPNSKTHDPDNSPSVPGLQNLENNCFLNVILQILNPEKFQALASCSYFLPFVQKAIEECERSAAEDLVDSLPLTFALAALLEELDVVGGRRVMLSPRSVMLAMEHYIPEFNLTSQQDAAEAFLHLLTSLREEFSGCYQPNCGSLVELCASDCRIITPERREDQSQQERWQQSFVGPFDGILGSILTCQSCSSQISLNFESFHSLPISPVLDARGTIMVGCSLDDCLKQFTVSEQVENYHCTHCWHIAGIKYLSSFGMDEKEIEKLRTCPKQDSCDCHKVLHLDALPWSNKFSFTVKQISIARSPQILCIHLKRVSINVLGEPVKLEGHISFPLVLDLFKFMMHGVAIETWEENFQTRKVQLQYQKPSFHPNNFNIQFDTRNLNYMNNITRGSIFSEELASNESGIAHAQNLPGESSFVQSRGCLKSTHTDVQIQSDDQVPLSFKLASSRSCLYRLVSVVEHFGRAGSGHYTVYRCVKADSFKEDGDNLFEPASMCWFCISDSVVYHVSVEDVLSAEASMLFYEKIL</sequence>
<dbReference type="FunCoup" id="A0A6P4AAH3">
    <property type="interactions" value="578"/>
</dbReference>
<dbReference type="InterPro" id="IPR050164">
    <property type="entry name" value="Peptidase_C19"/>
</dbReference>
<dbReference type="SUPFAM" id="SSF54001">
    <property type="entry name" value="Cysteine proteinases"/>
    <property type="match status" value="1"/>
</dbReference>
<feature type="transmembrane region" description="Helical" evidence="8">
    <location>
        <begin position="32"/>
        <end position="50"/>
    </location>
</feature>
<keyword evidence="10" id="KW-1185">Reference proteome</keyword>
<comment type="similarity">
    <text evidence="2">Belongs to the peptidase C19 family.</text>
</comment>
<evidence type="ECO:0000256" key="2">
    <source>
        <dbReference type="ARBA" id="ARBA00009085"/>
    </source>
</evidence>
<evidence type="ECO:0000256" key="1">
    <source>
        <dbReference type="ARBA" id="ARBA00000707"/>
    </source>
</evidence>
<keyword evidence="8" id="KW-0812">Transmembrane</keyword>
<evidence type="ECO:0000256" key="8">
    <source>
        <dbReference type="SAM" id="Phobius"/>
    </source>
</evidence>
<keyword evidence="8" id="KW-1133">Transmembrane helix</keyword>
<dbReference type="GO" id="GO:0005829">
    <property type="term" value="C:cytosol"/>
    <property type="evidence" value="ECO:0007669"/>
    <property type="project" value="TreeGrafter"/>
</dbReference>
<organism evidence="10 11">
    <name type="scientific">Ziziphus jujuba</name>
    <name type="common">Chinese jujube</name>
    <name type="synonym">Ziziphus sativa</name>
    <dbReference type="NCBI Taxonomy" id="326968"/>
    <lineage>
        <taxon>Eukaryota</taxon>
        <taxon>Viridiplantae</taxon>
        <taxon>Streptophyta</taxon>
        <taxon>Embryophyta</taxon>
        <taxon>Tracheophyta</taxon>
        <taxon>Spermatophyta</taxon>
        <taxon>Magnoliopsida</taxon>
        <taxon>eudicotyledons</taxon>
        <taxon>Gunneridae</taxon>
        <taxon>Pentapetalae</taxon>
        <taxon>rosids</taxon>
        <taxon>fabids</taxon>
        <taxon>Rosales</taxon>
        <taxon>Rhamnaceae</taxon>
        <taxon>Paliureae</taxon>
        <taxon>Ziziphus</taxon>
    </lineage>
</organism>
<evidence type="ECO:0000256" key="3">
    <source>
        <dbReference type="ARBA" id="ARBA00012759"/>
    </source>
</evidence>
<evidence type="ECO:0000256" key="4">
    <source>
        <dbReference type="ARBA" id="ARBA00022670"/>
    </source>
</evidence>
<dbReference type="GeneID" id="107425501"/>
<evidence type="ECO:0000256" key="6">
    <source>
        <dbReference type="ARBA" id="ARBA00022801"/>
    </source>
</evidence>
<accession>A0A6P4AAH3</accession>
<dbReference type="PROSITE" id="PS00973">
    <property type="entry name" value="USP_2"/>
    <property type="match status" value="1"/>
</dbReference>
<name>A0A6P4AAH3_ZIZJJ</name>
<evidence type="ECO:0000256" key="5">
    <source>
        <dbReference type="ARBA" id="ARBA00022786"/>
    </source>
</evidence>